<dbReference type="Gene3D" id="2.60.120.260">
    <property type="entry name" value="Galactose-binding domain-like"/>
    <property type="match status" value="1"/>
</dbReference>
<reference evidence="1 2" key="1">
    <citation type="submission" date="2020-10" db="EMBL/GenBank/DDBJ databases">
        <title>Streptomyces ferrugineus complate genome analysis.</title>
        <authorList>
            <person name="Anwar N."/>
        </authorList>
    </citation>
    <scope>NUCLEOTIDE SEQUENCE [LARGE SCALE GENOMIC DNA]</scope>
    <source>
        <strain evidence="1 2">CCTCC AA2014009</strain>
    </source>
</reference>
<sequence>MANFLDIQSDARRLAQVLADLERRIQAVERTAQAGYSSIEGGSLDIYDEGGVLRGSVGVQDDGAVAVVAVNSTPPPTPTAPVLEPVLAGLIVTWDGQWEDAYATPSDFARIQVHIGLTENFAPDATTLAATISNTAGGTVTVATAAYNTVYVRLVAANTAEITGQASPVVAGTPRAVDGPDLSALLDLAVWLKDASVPGSKLVRETIGADLLAANSVVAGKIAADTISSRELKAQSVTAGKIAAGAVNTTHLSVGAVTPEHIAVGQGTNLIPDPSFETAATANIVAAGGAPWALAPGNRFGVGINCDLTADTPTYFTLPLAKVPVLSRTQLWLGVDILVSQDIVAQAVKILARWESAAGTVLGYGVVETTTPEPGRWQRITGQVAAPTGTTQAVLCLEASAATRGWAVWDNAEVHPVFGRAIGGARAEVGPQGLRLFDETGQEAVALVTGAPQYLTLRTDGTAVATIDTAGNGNFADLNVAGDLTVGGDPVSALIGAGPKGIVARAHPTSTVTATGSEMGYYELPFTAEAGRLYRVVFRATANLDNATDGEIRLYLRDGGTSKPTITSTLRQTSIHTPAHTGRYQQVSLEYNASGTTLGGGLHRLLLSFENSGGSSGQTLDLGLSTTGRSNVFYIEDTGPEIPVTGGYNTGGGSAAEPVQTYTKTYTASWSGSYAKRAGYNAYYGNKCVQGYYSSNNGIQSALIGFPSALGTDLSGAKIVKAEVYLYAEHWYYASGGKAVIKAHPHTSRPATFSSDSEVKTISWARNQGKWVDITSVFDSTRWRGIALDPNTTNRTYYGIFRGAGQTYPPKLRVTFTK</sequence>
<protein>
    <recommendedName>
        <fullName evidence="3">DUF1983 domain-containing protein</fullName>
    </recommendedName>
</protein>
<name>A0A7M2SUW1_9ACTN</name>
<dbReference type="EMBL" id="CP063373">
    <property type="protein sequence ID" value="QOV40146.1"/>
    <property type="molecule type" value="Genomic_DNA"/>
</dbReference>
<evidence type="ECO:0000313" key="2">
    <source>
        <dbReference type="Proteomes" id="UP000594205"/>
    </source>
</evidence>
<accession>A0A7M2SUW1</accession>
<gene>
    <name evidence="1" type="ORF">IM697_18130</name>
</gene>
<evidence type="ECO:0008006" key="3">
    <source>
        <dbReference type="Google" id="ProtNLM"/>
    </source>
</evidence>
<organism evidence="1 2">
    <name type="scientific">Streptomyces ferrugineus</name>
    <dbReference type="NCBI Taxonomy" id="1413221"/>
    <lineage>
        <taxon>Bacteria</taxon>
        <taxon>Bacillati</taxon>
        <taxon>Actinomycetota</taxon>
        <taxon>Actinomycetes</taxon>
        <taxon>Kitasatosporales</taxon>
        <taxon>Streptomycetaceae</taxon>
        <taxon>Streptomyces</taxon>
    </lineage>
</organism>
<dbReference type="Proteomes" id="UP000594205">
    <property type="component" value="Chromosome"/>
</dbReference>
<keyword evidence="2" id="KW-1185">Reference proteome</keyword>
<proteinExistence type="predicted"/>
<dbReference type="RefSeq" id="WP_194048733.1">
    <property type="nucleotide sequence ID" value="NZ_CP063373.1"/>
</dbReference>
<dbReference type="AlphaFoldDB" id="A0A7M2SUW1"/>
<evidence type="ECO:0000313" key="1">
    <source>
        <dbReference type="EMBL" id="QOV40146.1"/>
    </source>
</evidence>
<dbReference type="KEGG" id="sfeu:IM697_18130"/>